<dbReference type="SUPFAM" id="SSF53756">
    <property type="entry name" value="UDP-Glycosyltransferase/glycogen phosphorylase"/>
    <property type="match status" value="1"/>
</dbReference>
<dbReference type="InParanoid" id="A0A1Y5RQ27"/>
<keyword evidence="2 4" id="KW-0808">Transferase</keyword>
<name>A0A1Y5RQ27_9PROT</name>
<keyword evidence="5" id="KW-1185">Reference proteome</keyword>
<evidence type="ECO:0000256" key="3">
    <source>
        <dbReference type="SAM" id="MobiDB-lite"/>
    </source>
</evidence>
<feature type="region of interest" description="Disordered" evidence="3">
    <location>
        <begin position="1"/>
        <end position="20"/>
    </location>
</feature>
<dbReference type="Proteomes" id="UP000193200">
    <property type="component" value="Unassembled WGS sequence"/>
</dbReference>
<dbReference type="PANTHER" id="PTHR12526:SF510">
    <property type="entry name" value="D-INOSITOL 3-PHOSPHATE GLYCOSYLTRANSFERASE"/>
    <property type="match status" value="1"/>
</dbReference>
<accession>A0A1Y5RQ27</accession>
<dbReference type="CDD" id="cd03801">
    <property type="entry name" value="GT4_PimA-like"/>
    <property type="match status" value="1"/>
</dbReference>
<gene>
    <name evidence="4" type="primary">mshA_1</name>
    <name evidence="4" type="ORF">OCH7691_00467</name>
</gene>
<keyword evidence="1 4" id="KW-0328">Glycosyltransferase</keyword>
<dbReference type="Pfam" id="PF13692">
    <property type="entry name" value="Glyco_trans_1_4"/>
    <property type="match status" value="1"/>
</dbReference>
<dbReference type="EMBL" id="FWFR01000001">
    <property type="protein sequence ID" value="SLN19960.1"/>
    <property type="molecule type" value="Genomic_DNA"/>
</dbReference>
<dbReference type="RefSeq" id="WP_085881806.1">
    <property type="nucleotide sequence ID" value="NZ_FWFR01000001.1"/>
</dbReference>
<dbReference type="GO" id="GO:0102710">
    <property type="term" value="F:D-inositol-3-phosphate glycosyltransferase activity"/>
    <property type="evidence" value="ECO:0007669"/>
    <property type="project" value="UniProtKB-EC"/>
</dbReference>
<dbReference type="EC" id="2.4.1.250" evidence="4"/>
<evidence type="ECO:0000313" key="4">
    <source>
        <dbReference type="EMBL" id="SLN19960.1"/>
    </source>
</evidence>
<dbReference type="Gene3D" id="3.40.50.2000">
    <property type="entry name" value="Glycogen Phosphorylase B"/>
    <property type="match status" value="2"/>
</dbReference>
<protein>
    <submittedName>
        <fullName evidence="4">D-inositol 3-phosphate glycosyltransferase</fullName>
        <ecNumber evidence="4">2.4.1.250</ecNumber>
    </submittedName>
</protein>
<sequence length="378" mass="40317">MRIAFYSPLKSPDHPNPSGDRRMARALMAALRAIGHEVTLASEFRSLEPVGDADRQAAVRLEGEAIAARLIAGWTAAPARAPALWFTYHLYYKAPDWIGPRVAAALGIPYVVAEASHAPKRARGPWDLGHRAAEAAISGAAAIFALTRHDMACLRPVVSRPDRLHYLPPWLDAGPYRAAARARPEHRRALAASLDLDPALPWLLAVGMMRPGDKAASYHLLAEALERLGTRGWQAIMVGDGRAADEIRARFAPVAGQIRWAGQIDTAALPAIYATCDLYVWPAVNEAFGMAFLEAQAAGLPVVSVATRGVPDVVADGRTGLLVPADDPAAFAAAMRALIDDKTRRQDLGTAASRFVAGERAPAGAEALLAAVINGLRP</sequence>
<dbReference type="PANTHER" id="PTHR12526">
    <property type="entry name" value="GLYCOSYLTRANSFERASE"/>
    <property type="match status" value="1"/>
</dbReference>
<evidence type="ECO:0000256" key="1">
    <source>
        <dbReference type="ARBA" id="ARBA00022676"/>
    </source>
</evidence>
<reference evidence="4 5" key="1">
    <citation type="submission" date="2017-03" db="EMBL/GenBank/DDBJ databases">
        <authorList>
            <person name="Afonso C.L."/>
            <person name="Miller P.J."/>
            <person name="Scott M.A."/>
            <person name="Spackman E."/>
            <person name="Goraichik I."/>
            <person name="Dimitrov K.M."/>
            <person name="Suarez D.L."/>
            <person name="Swayne D.E."/>
        </authorList>
    </citation>
    <scope>NUCLEOTIDE SEQUENCE [LARGE SCALE GENOMIC DNA]</scope>
    <source>
        <strain evidence="4 5">CECT 7691</strain>
    </source>
</reference>
<evidence type="ECO:0000313" key="5">
    <source>
        <dbReference type="Proteomes" id="UP000193200"/>
    </source>
</evidence>
<dbReference type="OrthoDB" id="5443996at2"/>
<organism evidence="4 5">
    <name type="scientific">Oceanibacterium hippocampi</name>
    <dbReference type="NCBI Taxonomy" id="745714"/>
    <lineage>
        <taxon>Bacteria</taxon>
        <taxon>Pseudomonadati</taxon>
        <taxon>Pseudomonadota</taxon>
        <taxon>Alphaproteobacteria</taxon>
        <taxon>Sneathiellales</taxon>
        <taxon>Sneathiellaceae</taxon>
        <taxon>Oceanibacterium</taxon>
    </lineage>
</organism>
<evidence type="ECO:0000256" key="2">
    <source>
        <dbReference type="ARBA" id="ARBA00022679"/>
    </source>
</evidence>
<dbReference type="AlphaFoldDB" id="A0A1Y5RQ27"/>
<proteinExistence type="predicted"/>